<dbReference type="SUPFAM" id="SSF54909">
    <property type="entry name" value="Dimeric alpha+beta barrel"/>
    <property type="match status" value="1"/>
</dbReference>
<name>A0ABU4F151_WILMA</name>
<organism evidence="1 2">
    <name type="scientific">Williamsia marianensis</name>
    <dbReference type="NCBI Taxonomy" id="85044"/>
    <lineage>
        <taxon>Bacteria</taxon>
        <taxon>Bacillati</taxon>
        <taxon>Actinomycetota</taxon>
        <taxon>Actinomycetes</taxon>
        <taxon>Mycobacteriales</taxon>
        <taxon>Nocardiaceae</taxon>
        <taxon>Williamsia</taxon>
    </lineage>
</organism>
<dbReference type="Proteomes" id="UP001185792">
    <property type="component" value="Unassembled WGS sequence"/>
</dbReference>
<dbReference type="EMBL" id="JAWLUM010000004">
    <property type="protein sequence ID" value="MDV7136604.1"/>
    <property type="molecule type" value="Genomic_DNA"/>
</dbReference>
<dbReference type="RefSeq" id="WP_317714588.1">
    <property type="nucleotide sequence ID" value="NZ_JAHVCV010000005.1"/>
</dbReference>
<protein>
    <submittedName>
        <fullName evidence="1">Uncharacterized protein</fullName>
    </submittedName>
</protein>
<gene>
    <name evidence="1" type="ORF">R4198_23160</name>
</gene>
<reference evidence="1 2" key="1">
    <citation type="submission" date="2023-10" db="EMBL/GenBank/DDBJ databases">
        <title>Development of a sustainable strategy for remediation of hydrocarbon-contaminated territories based on the waste exchange concept.</title>
        <authorList>
            <person name="Krivoruchko A."/>
        </authorList>
    </citation>
    <scope>NUCLEOTIDE SEQUENCE [LARGE SCALE GENOMIC DNA]</scope>
    <source>
        <strain evidence="1 2">IEGM 1236</strain>
    </source>
</reference>
<dbReference type="InterPro" id="IPR011008">
    <property type="entry name" value="Dimeric_a/b-barrel"/>
</dbReference>
<keyword evidence="2" id="KW-1185">Reference proteome</keyword>
<sequence>MTIPLPTPPGDAAAALGHCMAETGQLIHQHRMHLPHDNINCQIPFADGSVARVYRETVVDVQAFVEPVTLIVGFRLRGVAGNGLAHAAFRRESLLNTTLFVGFPGFVSKLWLAHDNHNLYRGVYDWDGYDNAESYVRTLWWPLLVVSQRDSIRYQIIAGADRDATLLTRRQSRTIGSGGAPITRDEGLWPRDMCSRQ</sequence>
<accession>A0ABU4F151</accession>
<comment type="caution">
    <text evidence="1">The sequence shown here is derived from an EMBL/GenBank/DDBJ whole genome shotgun (WGS) entry which is preliminary data.</text>
</comment>
<evidence type="ECO:0000313" key="1">
    <source>
        <dbReference type="EMBL" id="MDV7136604.1"/>
    </source>
</evidence>
<evidence type="ECO:0000313" key="2">
    <source>
        <dbReference type="Proteomes" id="UP001185792"/>
    </source>
</evidence>
<proteinExistence type="predicted"/>
<dbReference type="Gene3D" id="3.30.70.100">
    <property type="match status" value="1"/>
</dbReference>